<protein>
    <submittedName>
        <fullName evidence="1">Uncharacterized protein</fullName>
    </submittedName>
</protein>
<dbReference type="EMBL" id="CATIWC010001257">
    <property type="protein sequence ID" value="CAI8583973.1"/>
    <property type="molecule type" value="Genomic_DNA"/>
</dbReference>
<name>A0AAV0YFI9_VICFA</name>
<evidence type="ECO:0000313" key="2">
    <source>
        <dbReference type="Proteomes" id="UP001157006"/>
    </source>
</evidence>
<dbReference type="AlphaFoldDB" id="A0AAV0YFI9"/>
<evidence type="ECO:0000313" key="1">
    <source>
        <dbReference type="EMBL" id="CAI8583973.1"/>
    </source>
</evidence>
<gene>
    <name evidence="1" type="ORF">VFH_U052960</name>
</gene>
<accession>A0AAV0YFI9</accession>
<keyword evidence="2" id="KW-1185">Reference proteome</keyword>
<organism evidence="1 2">
    <name type="scientific">Vicia faba</name>
    <name type="common">Broad bean</name>
    <name type="synonym">Faba vulgaris</name>
    <dbReference type="NCBI Taxonomy" id="3906"/>
    <lineage>
        <taxon>Eukaryota</taxon>
        <taxon>Viridiplantae</taxon>
        <taxon>Streptophyta</taxon>
        <taxon>Embryophyta</taxon>
        <taxon>Tracheophyta</taxon>
        <taxon>Spermatophyta</taxon>
        <taxon>Magnoliopsida</taxon>
        <taxon>eudicotyledons</taxon>
        <taxon>Gunneridae</taxon>
        <taxon>Pentapetalae</taxon>
        <taxon>rosids</taxon>
        <taxon>fabids</taxon>
        <taxon>Fabales</taxon>
        <taxon>Fabaceae</taxon>
        <taxon>Papilionoideae</taxon>
        <taxon>50 kb inversion clade</taxon>
        <taxon>NPAAA clade</taxon>
        <taxon>Hologalegina</taxon>
        <taxon>IRL clade</taxon>
        <taxon>Fabeae</taxon>
        <taxon>Vicia</taxon>
    </lineage>
</organism>
<dbReference type="Proteomes" id="UP001157006">
    <property type="component" value="Unassembled WGS sequence"/>
</dbReference>
<proteinExistence type="predicted"/>
<reference evidence="1 2" key="1">
    <citation type="submission" date="2023-01" db="EMBL/GenBank/DDBJ databases">
        <authorList>
            <person name="Kreplak J."/>
        </authorList>
    </citation>
    <scope>NUCLEOTIDE SEQUENCE [LARGE SCALE GENOMIC DNA]</scope>
</reference>
<comment type="caution">
    <text evidence="1">The sequence shown here is derived from an EMBL/GenBank/DDBJ whole genome shotgun (WGS) entry which is preliminary data.</text>
</comment>
<sequence length="104" mass="11877">MNPCLIYVVTPKDCVNFLCGLKFTKNQILTIMRSSSYDCENPSLNQMKVTQFWLNLEPLEEGAYLNVDLFVLQLVKEGVVHNTTGGVHEPKSDSGSKFEFFRRI</sequence>